<accession>A0A9Q0RQ98</accession>
<dbReference type="InterPro" id="IPR000668">
    <property type="entry name" value="Peptidase_C1A_C"/>
</dbReference>
<keyword evidence="7" id="KW-1185">Reference proteome</keyword>
<dbReference type="InterPro" id="IPR039417">
    <property type="entry name" value="Peptidase_C1A_papain-like"/>
</dbReference>
<evidence type="ECO:0000256" key="4">
    <source>
        <dbReference type="ARBA" id="ARBA00022807"/>
    </source>
</evidence>
<sequence>MNGYQTLSEHSLASSVHTDEDIFGLPDTVDWTTKGIVTPIKNQGQCGSCWAFSAVALMEGQHALKTGNLVSLSEQNLVDCSGPEGNLMCFGGAINYAFKYVIVNKGIDTETSYPYKGVDERCKFKRNSVGATIKSFTDVKSTSESALQTAVANVGPISVAIDASQNSFQFYKSGVYNEPACSATYLDHGVTAVDYGTLNGVVYWKVKNSWGTSWGEKGYILMSRNKNN</sequence>
<dbReference type="InterPro" id="IPR013128">
    <property type="entry name" value="Peptidase_C1A"/>
</dbReference>
<gene>
    <name evidence="6" type="ORF">RDWZM_002833</name>
</gene>
<evidence type="ECO:0000259" key="5">
    <source>
        <dbReference type="SMART" id="SM00645"/>
    </source>
</evidence>
<evidence type="ECO:0000313" key="7">
    <source>
        <dbReference type="Proteomes" id="UP001142055"/>
    </source>
</evidence>
<dbReference type="SUPFAM" id="SSF54001">
    <property type="entry name" value="Cysteine proteinases"/>
    <property type="match status" value="1"/>
</dbReference>
<keyword evidence="2" id="KW-0645">Protease</keyword>
<dbReference type="SMART" id="SM00645">
    <property type="entry name" value="Pept_C1"/>
    <property type="match status" value="1"/>
</dbReference>
<evidence type="ECO:0000256" key="1">
    <source>
        <dbReference type="ARBA" id="ARBA00008455"/>
    </source>
</evidence>
<protein>
    <recommendedName>
        <fullName evidence="5">Peptidase C1A papain C-terminal domain-containing protein</fullName>
    </recommendedName>
</protein>
<reference evidence="6" key="1">
    <citation type="submission" date="2022-12" db="EMBL/GenBank/DDBJ databases">
        <title>Genome assemblies of Blomia tropicalis.</title>
        <authorList>
            <person name="Cui Y."/>
        </authorList>
    </citation>
    <scope>NUCLEOTIDE SEQUENCE</scope>
    <source>
        <tissue evidence="6">Adult mites</tissue>
    </source>
</reference>
<comment type="similarity">
    <text evidence="1">Belongs to the peptidase C1 family.</text>
</comment>
<dbReference type="Pfam" id="PF00112">
    <property type="entry name" value="Peptidase_C1"/>
    <property type="match status" value="1"/>
</dbReference>
<dbReference type="InterPro" id="IPR000169">
    <property type="entry name" value="Pept_cys_AS"/>
</dbReference>
<dbReference type="InterPro" id="IPR038765">
    <property type="entry name" value="Papain-like_cys_pep_sf"/>
</dbReference>
<dbReference type="Proteomes" id="UP001142055">
    <property type="component" value="Chromosome 1"/>
</dbReference>
<dbReference type="FunFam" id="3.90.70.10:FF:000006">
    <property type="entry name" value="Cathepsin S"/>
    <property type="match status" value="1"/>
</dbReference>
<feature type="domain" description="Peptidase C1A papain C-terminal" evidence="5">
    <location>
        <begin position="25"/>
        <end position="228"/>
    </location>
</feature>
<organism evidence="6 7">
    <name type="scientific">Blomia tropicalis</name>
    <name type="common">Mite</name>
    <dbReference type="NCBI Taxonomy" id="40697"/>
    <lineage>
        <taxon>Eukaryota</taxon>
        <taxon>Metazoa</taxon>
        <taxon>Ecdysozoa</taxon>
        <taxon>Arthropoda</taxon>
        <taxon>Chelicerata</taxon>
        <taxon>Arachnida</taxon>
        <taxon>Acari</taxon>
        <taxon>Acariformes</taxon>
        <taxon>Sarcoptiformes</taxon>
        <taxon>Astigmata</taxon>
        <taxon>Glycyphagoidea</taxon>
        <taxon>Echimyopodidae</taxon>
        <taxon>Blomia</taxon>
    </lineage>
</organism>
<comment type="caution">
    <text evidence="6">The sequence shown here is derived from an EMBL/GenBank/DDBJ whole genome shotgun (WGS) entry which is preliminary data.</text>
</comment>
<dbReference type="CDD" id="cd02248">
    <property type="entry name" value="Peptidase_C1A"/>
    <property type="match status" value="1"/>
</dbReference>
<evidence type="ECO:0000256" key="3">
    <source>
        <dbReference type="ARBA" id="ARBA00022801"/>
    </source>
</evidence>
<dbReference type="OMA" id="VCIDASK"/>
<name>A0A9Q0RQ98_BLOTA</name>
<dbReference type="PRINTS" id="PR00705">
    <property type="entry name" value="PAPAIN"/>
</dbReference>
<dbReference type="Gene3D" id="3.90.70.10">
    <property type="entry name" value="Cysteine proteinases"/>
    <property type="match status" value="1"/>
</dbReference>
<dbReference type="GO" id="GO:0006508">
    <property type="term" value="P:proteolysis"/>
    <property type="evidence" value="ECO:0007669"/>
    <property type="project" value="UniProtKB-KW"/>
</dbReference>
<dbReference type="AlphaFoldDB" id="A0A9Q0RQ98"/>
<proteinExistence type="inferred from homology"/>
<evidence type="ECO:0000256" key="2">
    <source>
        <dbReference type="ARBA" id="ARBA00022670"/>
    </source>
</evidence>
<evidence type="ECO:0000313" key="6">
    <source>
        <dbReference type="EMBL" id="KAJ6224288.1"/>
    </source>
</evidence>
<dbReference type="PROSITE" id="PS00139">
    <property type="entry name" value="THIOL_PROTEASE_CYS"/>
    <property type="match status" value="1"/>
</dbReference>
<keyword evidence="4" id="KW-0788">Thiol protease</keyword>
<dbReference type="GO" id="GO:0008234">
    <property type="term" value="F:cysteine-type peptidase activity"/>
    <property type="evidence" value="ECO:0007669"/>
    <property type="project" value="UniProtKB-KW"/>
</dbReference>
<keyword evidence="3" id="KW-0378">Hydrolase</keyword>
<dbReference type="PANTHER" id="PTHR12411">
    <property type="entry name" value="CYSTEINE PROTEASE FAMILY C1-RELATED"/>
    <property type="match status" value="1"/>
</dbReference>
<dbReference type="EMBL" id="JAPWDV010000001">
    <property type="protein sequence ID" value="KAJ6224288.1"/>
    <property type="molecule type" value="Genomic_DNA"/>
</dbReference>